<evidence type="ECO:0000256" key="4">
    <source>
        <dbReference type="ARBA" id="ARBA00023004"/>
    </source>
</evidence>
<dbReference type="EMBL" id="JACDUS010000007">
    <property type="protein sequence ID" value="MBA2882109.1"/>
    <property type="molecule type" value="Genomic_DNA"/>
</dbReference>
<dbReference type="InterPro" id="IPR023885">
    <property type="entry name" value="4Fe4S-binding_SPASM_dom"/>
</dbReference>
<dbReference type="PANTHER" id="PTHR43273">
    <property type="entry name" value="ANAEROBIC SULFATASE-MATURATING ENZYME HOMOLOG ASLB-RELATED"/>
    <property type="match status" value="1"/>
</dbReference>
<dbReference type="Proteomes" id="UP000525298">
    <property type="component" value="Unassembled WGS sequence"/>
</dbReference>
<evidence type="ECO:0000256" key="5">
    <source>
        <dbReference type="ARBA" id="ARBA00023014"/>
    </source>
</evidence>
<proteinExistence type="inferred from homology"/>
<keyword evidence="2" id="KW-0949">S-adenosyl-L-methionine</keyword>
<dbReference type="InterPro" id="IPR013785">
    <property type="entry name" value="Aldolase_TIM"/>
</dbReference>
<dbReference type="Gene3D" id="3.20.20.70">
    <property type="entry name" value="Aldolase class I"/>
    <property type="match status" value="1"/>
</dbReference>
<dbReference type="Pfam" id="PF04055">
    <property type="entry name" value="Radical_SAM"/>
    <property type="match status" value="1"/>
</dbReference>
<gene>
    <name evidence="8" type="ORF">HNR65_002450</name>
</gene>
<evidence type="ECO:0000256" key="2">
    <source>
        <dbReference type="ARBA" id="ARBA00022691"/>
    </source>
</evidence>
<comment type="cofactor">
    <cofactor evidence="1">
        <name>[4Fe-4S] cluster</name>
        <dbReference type="ChEBI" id="CHEBI:49883"/>
    </cofactor>
</comment>
<accession>A0A7W0HLA5</accession>
<dbReference type="SUPFAM" id="SSF102114">
    <property type="entry name" value="Radical SAM enzymes"/>
    <property type="match status" value="1"/>
</dbReference>
<comment type="similarity">
    <text evidence="6">Belongs to the radical SAM superfamily. Anaerobic sulfatase-maturating enzyme family.</text>
</comment>
<dbReference type="GO" id="GO:0016491">
    <property type="term" value="F:oxidoreductase activity"/>
    <property type="evidence" value="ECO:0007669"/>
    <property type="project" value="InterPro"/>
</dbReference>
<comment type="caution">
    <text evidence="8">The sequence shown here is derived from an EMBL/GenBank/DDBJ whole genome shotgun (WGS) entry which is preliminary data.</text>
</comment>
<dbReference type="AlphaFoldDB" id="A0A7W0HLA5"/>
<evidence type="ECO:0000259" key="7">
    <source>
        <dbReference type="Pfam" id="PF04055"/>
    </source>
</evidence>
<evidence type="ECO:0000256" key="6">
    <source>
        <dbReference type="ARBA" id="ARBA00023601"/>
    </source>
</evidence>
<feature type="domain" description="Radical SAM core" evidence="7">
    <location>
        <begin position="6"/>
        <end position="117"/>
    </location>
</feature>
<dbReference type="GO" id="GO:0051536">
    <property type="term" value="F:iron-sulfur cluster binding"/>
    <property type="evidence" value="ECO:0007669"/>
    <property type="project" value="UniProtKB-KW"/>
</dbReference>
<keyword evidence="5" id="KW-0411">Iron-sulfur</keyword>
<dbReference type="InterPro" id="IPR007197">
    <property type="entry name" value="rSAM"/>
</dbReference>
<evidence type="ECO:0000313" key="9">
    <source>
        <dbReference type="Proteomes" id="UP000525298"/>
    </source>
</evidence>
<dbReference type="InterPro" id="IPR058240">
    <property type="entry name" value="rSAM_sf"/>
</dbReference>
<reference evidence="8 9" key="1">
    <citation type="submission" date="2020-07" db="EMBL/GenBank/DDBJ databases">
        <title>Genomic Encyclopedia of Type Strains, Phase IV (KMG-IV): sequencing the most valuable type-strain genomes for metagenomic binning, comparative biology and taxonomic classification.</title>
        <authorList>
            <person name="Goeker M."/>
        </authorList>
    </citation>
    <scope>NUCLEOTIDE SEQUENCE [LARGE SCALE GENOMIC DNA]</scope>
    <source>
        <strain evidence="8 9">DSM 17721</strain>
    </source>
</reference>
<keyword evidence="9" id="KW-1185">Reference proteome</keyword>
<organism evidence="8 9">
    <name type="scientific">Desulfosalsimonas propionicica</name>
    <dbReference type="NCBI Taxonomy" id="332175"/>
    <lineage>
        <taxon>Bacteria</taxon>
        <taxon>Pseudomonadati</taxon>
        <taxon>Thermodesulfobacteriota</taxon>
        <taxon>Desulfobacteria</taxon>
        <taxon>Desulfobacterales</taxon>
        <taxon>Desulfosalsimonadaceae</taxon>
        <taxon>Desulfosalsimonas</taxon>
    </lineage>
</organism>
<dbReference type="GO" id="GO:0046872">
    <property type="term" value="F:metal ion binding"/>
    <property type="evidence" value="ECO:0007669"/>
    <property type="project" value="UniProtKB-KW"/>
</dbReference>
<sequence length="309" mass="33497">MPESVLYQACRLAADSGRPFHLQLTGGEPTLMPALIEKAARSARESGLCRTIGIQTNGSCLSPEMLKIFKTYDMQVGVSLDGGPDVHQAQRGKAAETLRGLQMLESAGIPFRVTTVVTRHNTAFLDRLALTLAGFSCARGIGLDLLVAKGRAAATAAADFPDSRSLADGSKAMAATLAAVNACRPRPIRLREKDLLMRAEKKPAFCHACRGESLAVHPDGRLFPCGQTLADDSFAAGTVWHPEPGALQRLGMSRPEQADCERCEIRDRCPGDCPGRLHYNRGARQTLVCDLYRALWKTSTENPPERRKT</sequence>
<keyword evidence="3" id="KW-0479">Metal-binding</keyword>
<dbReference type="PANTHER" id="PTHR43273:SF3">
    <property type="entry name" value="ANAEROBIC SULFATASE-MATURATING ENZYME HOMOLOG ASLB-RELATED"/>
    <property type="match status" value="1"/>
</dbReference>
<evidence type="ECO:0000256" key="3">
    <source>
        <dbReference type="ARBA" id="ARBA00022723"/>
    </source>
</evidence>
<dbReference type="NCBIfam" id="TIGR04085">
    <property type="entry name" value="rSAM_more_4Fe4S"/>
    <property type="match status" value="1"/>
</dbReference>
<evidence type="ECO:0000313" key="8">
    <source>
        <dbReference type="EMBL" id="MBA2882109.1"/>
    </source>
</evidence>
<name>A0A7W0HLA5_9BACT</name>
<protein>
    <recommendedName>
        <fullName evidence="7">Radical SAM core domain-containing protein</fullName>
    </recommendedName>
</protein>
<dbReference type="InterPro" id="IPR023867">
    <property type="entry name" value="Sulphatase_maturase_rSAM"/>
</dbReference>
<keyword evidence="4" id="KW-0408">Iron</keyword>
<evidence type="ECO:0000256" key="1">
    <source>
        <dbReference type="ARBA" id="ARBA00001966"/>
    </source>
</evidence>
<dbReference type="CDD" id="cd01335">
    <property type="entry name" value="Radical_SAM"/>
    <property type="match status" value="1"/>
</dbReference>